<evidence type="ECO:0000313" key="7">
    <source>
        <dbReference type="Proteomes" id="UP000317243"/>
    </source>
</evidence>
<accession>A0A5C5X4H4</accession>
<dbReference type="AlphaFoldDB" id="A0A5C5X4H4"/>
<gene>
    <name evidence="6" type="ORF">KOR42_04530</name>
</gene>
<comment type="subcellular location">
    <subcellularLocation>
        <location evidence="1">Cell outer membrane</location>
    </subcellularLocation>
</comment>
<keyword evidence="2" id="KW-1134">Transmembrane beta strand</keyword>
<dbReference type="InterPro" id="IPR051906">
    <property type="entry name" value="TolC-like"/>
</dbReference>
<dbReference type="GO" id="GO:1990281">
    <property type="term" value="C:efflux pump complex"/>
    <property type="evidence" value="ECO:0007669"/>
    <property type="project" value="TreeGrafter"/>
</dbReference>
<dbReference type="PANTHER" id="PTHR30026:SF23">
    <property type="entry name" value="TO APRF-PUTATIVE OUTER MEMBRANE EFFLUX PROTEIN OR SECRETED ALKALINE PHOSPHATASE-RELATED"/>
    <property type="match status" value="1"/>
</dbReference>
<dbReference type="Gene3D" id="1.20.1600.10">
    <property type="entry name" value="Outer membrane efflux proteins (OEP)"/>
    <property type="match status" value="1"/>
</dbReference>
<dbReference type="EMBL" id="SIHI01000001">
    <property type="protein sequence ID" value="TWT57095.1"/>
    <property type="molecule type" value="Genomic_DNA"/>
</dbReference>
<evidence type="ECO:0000256" key="1">
    <source>
        <dbReference type="ARBA" id="ARBA00004442"/>
    </source>
</evidence>
<name>A0A5C5X4H4_9PLAN</name>
<dbReference type="GO" id="GO:0009279">
    <property type="term" value="C:cell outer membrane"/>
    <property type="evidence" value="ECO:0007669"/>
    <property type="project" value="UniProtKB-SubCell"/>
</dbReference>
<keyword evidence="7" id="KW-1185">Reference proteome</keyword>
<evidence type="ECO:0000256" key="5">
    <source>
        <dbReference type="ARBA" id="ARBA00023237"/>
    </source>
</evidence>
<evidence type="ECO:0000256" key="4">
    <source>
        <dbReference type="ARBA" id="ARBA00023136"/>
    </source>
</evidence>
<dbReference type="GO" id="GO:0015288">
    <property type="term" value="F:porin activity"/>
    <property type="evidence" value="ECO:0007669"/>
    <property type="project" value="TreeGrafter"/>
</dbReference>
<keyword evidence="5" id="KW-0998">Cell outer membrane</keyword>
<dbReference type="SUPFAM" id="SSF56954">
    <property type="entry name" value="Outer membrane efflux proteins (OEP)"/>
    <property type="match status" value="1"/>
</dbReference>
<dbReference type="GO" id="GO:0015562">
    <property type="term" value="F:efflux transmembrane transporter activity"/>
    <property type="evidence" value="ECO:0007669"/>
    <property type="project" value="InterPro"/>
</dbReference>
<keyword evidence="3" id="KW-0812">Transmembrane</keyword>
<dbReference type="OrthoDB" id="229865at2"/>
<evidence type="ECO:0000256" key="2">
    <source>
        <dbReference type="ARBA" id="ARBA00022452"/>
    </source>
</evidence>
<organism evidence="6 7">
    <name type="scientific">Thalassoglobus neptunius</name>
    <dbReference type="NCBI Taxonomy" id="1938619"/>
    <lineage>
        <taxon>Bacteria</taxon>
        <taxon>Pseudomonadati</taxon>
        <taxon>Planctomycetota</taxon>
        <taxon>Planctomycetia</taxon>
        <taxon>Planctomycetales</taxon>
        <taxon>Planctomycetaceae</taxon>
        <taxon>Thalassoglobus</taxon>
    </lineage>
</organism>
<protein>
    <submittedName>
        <fullName evidence="6">Outer membrane efflux protein</fullName>
    </submittedName>
</protein>
<reference evidence="6 7" key="1">
    <citation type="submission" date="2019-02" db="EMBL/GenBank/DDBJ databases">
        <title>Deep-cultivation of Planctomycetes and their phenomic and genomic characterization uncovers novel biology.</title>
        <authorList>
            <person name="Wiegand S."/>
            <person name="Jogler M."/>
            <person name="Boedeker C."/>
            <person name="Pinto D."/>
            <person name="Vollmers J."/>
            <person name="Rivas-Marin E."/>
            <person name="Kohn T."/>
            <person name="Peeters S.H."/>
            <person name="Heuer A."/>
            <person name="Rast P."/>
            <person name="Oberbeckmann S."/>
            <person name="Bunk B."/>
            <person name="Jeske O."/>
            <person name="Meyerdierks A."/>
            <person name="Storesund J.E."/>
            <person name="Kallscheuer N."/>
            <person name="Luecker S."/>
            <person name="Lage O.M."/>
            <person name="Pohl T."/>
            <person name="Merkel B.J."/>
            <person name="Hornburger P."/>
            <person name="Mueller R.-W."/>
            <person name="Bruemmer F."/>
            <person name="Labrenz M."/>
            <person name="Spormann A.M."/>
            <person name="Op Den Camp H."/>
            <person name="Overmann J."/>
            <person name="Amann R."/>
            <person name="Jetten M.S.M."/>
            <person name="Mascher T."/>
            <person name="Medema M.H."/>
            <person name="Devos D.P."/>
            <person name="Kaster A.-K."/>
            <person name="Ovreas L."/>
            <person name="Rohde M."/>
            <person name="Galperin M.Y."/>
            <person name="Jogler C."/>
        </authorList>
    </citation>
    <scope>NUCLEOTIDE SEQUENCE [LARGE SCALE GENOMIC DNA]</scope>
    <source>
        <strain evidence="6 7">KOR42</strain>
    </source>
</reference>
<keyword evidence="4" id="KW-0472">Membrane</keyword>
<dbReference type="PANTHER" id="PTHR30026">
    <property type="entry name" value="OUTER MEMBRANE PROTEIN TOLC"/>
    <property type="match status" value="1"/>
</dbReference>
<comment type="caution">
    <text evidence="6">The sequence shown here is derived from an EMBL/GenBank/DDBJ whole genome shotgun (WGS) entry which is preliminary data.</text>
</comment>
<proteinExistence type="predicted"/>
<evidence type="ECO:0000313" key="6">
    <source>
        <dbReference type="EMBL" id="TWT57095.1"/>
    </source>
</evidence>
<sequence length="644" mass="72572">MTRPNRKSDHLKLWAVLRIVGRSRAVLLCAILIIVSGCQHFTRKSADVPYLQAATAIKYPELDQVVDPVAHFTPRPVSLTTGVPTEFREISLEEAVKLALSKSTVFRDLGGVVLTTPGAVRTPLDPAIQETDPRFGPEAALSAFDATFAANLFFEKNDRALNNEFFGGGTRILRQEAMVYQAEIAKRTPFGSEFTLRNFIDYDDNNAPGNAFESAWNFNVEAEFRQSLLRGAGIDFGRIAGTSNIPGVYNGVLVARTNTDVSIADFELSVRDLVDEVEDAYWNLYFAYRNLASRIAARDAALATWRRVEALRDRGRIGGEADKEAEAREQYYRFQEEVENALSGQLFDGTTRSETGVYLAERRLRYLIGLPATGEAVLRPSDEPTRAEIFFDWDICLEECLANRAELRRQKWMIKRREMELLASRNFLLPELDVVALSRWRGFGENFARYHDSAPFASALGNFADGNFQETQVGVELAFPFGNRQAHAGVRNAEFLLARERALLFEQEQRMVHDLSNALAEVERSYRVLQTVFNRRQAAKERTEALQAAFDADKVPLNILLDAQRRLANAETDYDRTLISYSDAIRRMHLVKGTLLEYSGVHLSEGPWPEKAFEQGVDRLSRQKVIDNKLVPTHRVISAGTAEL</sequence>
<dbReference type="Proteomes" id="UP000317243">
    <property type="component" value="Unassembled WGS sequence"/>
</dbReference>
<evidence type="ECO:0000256" key="3">
    <source>
        <dbReference type="ARBA" id="ARBA00022692"/>
    </source>
</evidence>
<dbReference type="RefSeq" id="WP_146506975.1">
    <property type="nucleotide sequence ID" value="NZ_SIHI01000001.1"/>
</dbReference>